<evidence type="ECO:0000256" key="7">
    <source>
        <dbReference type="SAM" id="Phobius"/>
    </source>
</evidence>
<evidence type="ECO:0000256" key="3">
    <source>
        <dbReference type="ARBA" id="ARBA00022729"/>
    </source>
</evidence>
<gene>
    <name evidence="10" type="ORF">GCM10011501_11050</name>
</gene>
<keyword evidence="11" id="KW-1185">Reference proteome</keyword>
<evidence type="ECO:0000313" key="11">
    <source>
        <dbReference type="Proteomes" id="UP000626370"/>
    </source>
</evidence>
<evidence type="ECO:0000256" key="1">
    <source>
        <dbReference type="ARBA" id="ARBA00004167"/>
    </source>
</evidence>
<name>A0ABQ3IJY5_9GAMM</name>
<comment type="caution">
    <text evidence="10">The sequence shown here is derived from an EMBL/GenBank/DDBJ whole genome shotgun (WGS) entry which is preliminary data.</text>
</comment>
<sequence length="199" mass="22606">MKIIKCLFASAFILFSPLLLAEETTDNLTSAYISDDLFIYMHAGPGNNYRILGSINAGEEVKLTGRTENDYTQILDSKNRETWVENRYINTTPGVRNEVKRLKAQLASNIENNDGLSSQLTQAHNEIERLNIETKNFELKVNQINQELENTKLKIKNQDTELKKEWFFNGAIVLVIGLLLGLIIPKISGRKKSSMDNWG</sequence>
<evidence type="ECO:0000256" key="8">
    <source>
        <dbReference type="SAM" id="SignalP"/>
    </source>
</evidence>
<dbReference type="Gene3D" id="2.30.30.40">
    <property type="entry name" value="SH3 Domains"/>
    <property type="match status" value="1"/>
</dbReference>
<keyword evidence="3 8" id="KW-0732">Signal</keyword>
<evidence type="ECO:0000256" key="2">
    <source>
        <dbReference type="ARBA" id="ARBA00022692"/>
    </source>
</evidence>
<evidence type="ECO:0000259" key="9">
    <source>
        <dbReference type="PROSITE" id="PS51781"/>
    </source>
</evidence>
<proteinExistence type="predicted"/>
<dbReference type="RefSeq" id="WP_189377172.1">
    <property type="nucleotide sequence ID" value="NZ_BNAH01000004.1"/>
</dbReference>
<dbReference type="Pfam" id="PF08239">
    <property type="entry name" value="SH3_3"/>
    <property type="match status" value="1"/>
</dbReference>
<dbReference type="PROSITE" id="PS51781">
    <property type="entry name" value="SH3B"/>
    <property type="match status" value="1"/>
</dbReference>
<keyword evidence="6" id="KW-0175">Coiled coil</keyword>
<protein>
    <submittedName>
        <fullName evidence="10">SH3 domain protein</fullName>
    </submittedName>
</protein>
<accession>A0ABQ3IJY5</accession>
<organism evidence="10 11">
    <name type="scientific">Thalassotalea profundi</name>
    <dbReference type="NCBI Taxonomy" id="2036687"/>
    <lineage>
        <taxon>Bacteria</taxon>
        <taxon>Pseudomonadati</taxon>
        <taxon>Pseudomonadota</taxon>
        <taxon>Gammaproteobacteria</taxon>
        <taxon>Alteromonadales</taxon>
        <taxon>Colwelliaceae</taxon>
        <taxon>Thalassotalea</taxon>
    </lineage>
</organism>
<dbReference type="SMART" id="SM00287">
    <property type="entry name" value="SH3b"/>
    <property type="match status" value="1"/>
</dbReference>
<dbReference type="PIRSF" id="PIRSF006158">
    <property type="entry name" value="UCP006158_SH3"/>
    <property type="match status" value="1"/>
</dbReference>
<feature type="transmembrane region" description="Helical" evidence="7">
    <location>
        <begin position="166"/>
        <end position="185"/>
    </location>
</feature>
<feature type="signal peptide" evidence="8">
    <location>
        <begin position="1"/>
        <end position="21"/>
    </location>
</feature>
<feature type="coiled-coil region" evidence="6">
    <location>
        <begin position="113"/>
        <end position="165"/>
    </location>
</feature>
<dbReference type="InterPro" id="IPR003646">
    <property type="entry name" value="SH3-like_bac-type"/>
</dbReference>
<keyword evidence="4 7" id="KW-1133">Transmembrane helix</keyword>
<keyword evidence="2 7" id="KW-0812">Transmembrane</keyword>
<dbReference type="EMBL" id="BNAH01000004">
    <property type="protein sequence ID" value="GHE84245.1"/>
    <property type="molecule type" value="Genomic_DNA"/>
</dbReference>
<comment type="subcellular location">
    <subcellularLocation>
        <location evidence="1">Membrane</location>
        <topology evidence="1">Single-pass membrane protein</topology>
    </subcellularLocation>
</comment>
<dbReference type="NCBIfam" id="TIGR04211">
    <property type="entry name" value="SH3_and_anchor"/>
    <property type="match status" value="1"/>
</dbReference>
<keyword evidence="5 7" id="KW-0472">Membrane</keyword>
<evidence type="ECO:0000256" key="5">
    <source>
        <dbReference type="ARBA" id="ARBA00023136"/>
    </source>
</evidence>
<evidence type="ECO:0000256" key="4">
    <source>
        <dbReference type="ARBA" id="ARBA00022989"/>
    </source>
</evidence>
<reference evidence="11" key="1">
    <citation type="journal article" date="2019" name="Int. J. Syst. Evol. Microbiol.">
        <title>The Global Catalogue of Microorganisms (GCM) 10K type strain sequencing project: providing services to taxonomists for standard genome sequencing and annotation.</title>
        <authorList>
            <consortium name="The Broad Institute Genomics Platform"/>
            <consortium name="The Broad Institute Genome Sequencing Center for Infectious Disease"/>
            <person name="Wu L."/>
            <person name="Ma J."/>
        </authorList>
    </citation>
    <scope>NUCLEOTIDE SEQUENCE [LARGE SCALE GENOMIC DNA]</scope>
    <source>
        <strain evidence="11">CGMCC 1.15922</strain>
    </source>
</reference>
<dbReference type="InterPro" id="IPR016476">
    <property type="entry name" value="SH3_dom_pro"/>
</dbReference>
<evidence type="ECO:0000313" key="10">
    <source>
        <dbReference type="EMBL" id="GHE84245.1"/>
    </source>
</evidence>
<feature type="chain" id="PRO_5045079737" evidence="8">
    <location>
        <begin position="22"/>
        <end position="199"/>
    </location>
</feature>
<feature type="domain" description="SH3b" evidence="9">
    <location>
        <begin position="28"/>
        <end position="93"/>
    </location>
</feature>
<dbReference type="Proteomes" id="UP000626370">
    <property type="component" value="Unassembled WGS sequence"/>
</dbReference>
<evidence type="ECO:0000256" key="6">
    <source>
        <dbReference type="SAM" id="Coils"/>
    </source>
</evidence>